<dbReference type="PANTHER" id="PTHR30461:SF23">
    <property type="entry name" value="DNA RECOMBINASE-RELATED"/>
    <property type="match status" value="1"/>
</dbReference>
<dbReference type="PANTHER" id="PTHR30461">
    <property type="entry name" value="DNA-INVERTASE FROM LAMBDOID PROPHAGE"/>
    <property type="match status" value="1"/>
</dbReference>
<dbReference type="InterPro" id="IPR038109">
    <property type="entry name" value="DNA_bind_recomb_sf"/>
</dbReference>
<protein>
    <submittedName>
        <fullName evidence="3">Resolvase, N terminal domain</fullName>
    </submittedName>
</protein>
<dbReference type="GO" id="GO:0000150">
    <property type="term" value="F:DNA strand exchange activity"/>
    <property type="evidence" value="ECO:0007669"/>
    <property type="project" value="InterPro"/>
</dbReference>
<dbReference type="SUPFAM" id="SSF53041">
    <property type="entry name" value="Resolvase-like"/>
    <property type="match status" value="1"/>
</dbReference>
<dbReference type="Gene3D" id="3.40.50.1390">
    <property type="entry name" value="Resolvase, N-terminal catalytic domain"/>
    <property type="match status" value="1"/>
</dbReference>
<dbReference type="Gene3D" id="3.90.1750.20">
    <property type="entry name" value="Putative Large Serine Recombinase, Chain B, Domain 2"/>
    <property type="match status" value="1"/>
</dbReference>
<dbReference type="InterPro" id="IPR006119">
    <property type="entry name" value="Resolv_N"/>
</dbReference>
<feature type="domain" description="Recombinase" evidence="2">
    <location>
        <begin position="165"/>
        <end position="309"/>
    </location>
</feature>
<dbReference type="Proteomes" id="UP000255124">
    <property type="component" value="Unassembled WGS sequence"/>
</dbReference>
<gene>
    <name evidence="3" type="ORF">NCTC9810_01049</name>
</gene>
<name>A0A380WX14_9FIRM</name>
<dbReference type="InterPro" id="IPR036162">
    <property type="entry name" value="Resolvase-like_N_sf"/>
</dbReference>
<evidence type="ECO:0000259" key="2">
    <source>
        <dbReference type="PROSITE" id="PS51737"/>
    </source>
</evidence>
<dbReference type="PROSITE" id="PS51736">
    <property type="entry name" value="RECOMBINASES_3"/>
    <property type="match status" value="1"/>
</dbReference>
<dbReference type="OrthoDB" id="9804620at2"/>
<evidence type="ECO:0000313" key="3">
    <source>
        <dbReference type="EMBL" id="SUU92712.1"/>
    </source>
</evidence>
<dbReference type="RefSeq" id="WP_115595401.1">
    <property type="nucleotide sequence ID" value="NZ_UFTA01000002.1"/>
</dbReference>
<dbReference type="Pfam" id="PF13408">
    <property type="entry name" value="Zn_ribbon_recom"/>
    <property type="match status" value="1"/>
</dbReference>
<accession>A0A380WX14</accession>
<dbReference type="InterPro" id="IPR050639">
    <property type="entry name" value="SSR_resolvase"/>
</dbReference>
<evidence type="ECO:0000313" key="4">
    <source>
        <dbReference type="Proteomes" id="UP000255124"/>
    </source>
</evidence>
<sequence length="541" mass="63132">MCKSKACIYLRLSREDGDVEESNSISNQRELIHNYANKQGIEILKEFVDDGYSGATYNRPQFNEMIKSLENKEFDTLIVKDLSRFGRDYIGAGRYIQKIFPDMQVRFISITDNYDSQNADMNDTHLILPIKNFINDSYCRDISNKVRSAQKVKREKGDYIGAFAPYGYKKSKENKNKLEIDEKAAEVVKRIFGMKLLGYSSNSIAYHLNDLGIDSPLIYKEKSGLNFNGGFRPIKGGKWSVNSINRIIRNRVYIGYMEQGKRIKLNYKSEKEICVNPNDWVIVKNCHEKIVSKEIFNIANNLLDRDVWQARNKNPDIFAGLIFCKDCGSPLIRREIKSGGKKIVQYICSNYNKNGSCTRHAVKKEELLEVIKDIFTQYISFQELLYKKIKNKEIKLSAIDYEGRELIRQKEKYEAILSCLYSDLEDKILTKNEFNRFREAYKSKIKEIDKEIQNRENIKSNVYKLLEENKKWINEIKRNKQLNKIDRLSLVMLVNKIVIGENKEIQVVFNHAEEFKILNKMIANDKELDSLKNISSARRIS</sequence>
<organism evidence="3 4">
    <name type="scientific">Anaerococcus octavius</name>
    <dbReference type="NCBI Taxonomy" id="54007"/>
    <lineage>
        <taxon>Bacteria</taxon>
        <taxon>Bacillati</taxon>
        <taxon>Bacillota</taxon>
        <taxon>Tissierellia</taxon>
        <taxon>Tissierellales</taxon>
        <taxon>Peptoniphilaceae</taxon>
        <taxon>Anaerococcus</taxon>
    </lineage>
</organism>
<dbReference type="AlphaFoldDB" id="A0A380WX14"/>
<evidence type="ECO:0000259" key="1">
    <source>
        <dbReference type="PROSITE" id="PS51736"/>
    </source>
</evidence>
<proteinExistence type="predicted"/>
<dbReference type="Pfam" id="PF00239">
    <property type="entry name" value="Resolvase"/>
    <property type="match status" value="1"/>
</dbReference>
<dbReference type="GO" id="GO:0003677">
    <property type="term" value="F:DNA binding"/>
    <property type="evidence" value="ECO:0007669"/>
    <property type="project" value="InterPro"/>
</dbReference>
<feature type="domain" description="Resolvase/invertase-type recombinase catalytic" evidence="1">
    <location>
        <begin position="5"/>
        <end position="157"/>
    </location>
</feature>
<dbReference type="InterPro" id="IPR011109">
    <property type="entry name" value="DNA_bind_recombinase_dom"/>
</dbReference>
<dbReference type="InterPro" id="IPR025827">
    <property type="entry name" value="Zn_ribbon_recom_dom"/>
</dbReference>
<dbReference type="Pfam" id="PF07508">
    <property type="entry name" value="Recombinase"/>
    <property type="match status" value="1"/>
</dbReference>
<reference evidence="3 4" key="1">
    <citation type="submission" date="2018-06" db="EMBL/GenBank/DDBJ databases">
        <authorList>
            <consortium name="Pathogen Informatics"/>
            <person name="Doyle S."/>
        </authorList>
    </citation>
    <scope>NUCLEOTIDE SEQUENCE [LARGE SCALE GENOMIC DNA]</scope>
    <source>
        <strain evidence="3 4">NCTC9810</strain>
    </source>
</reference>
<dbReference type="PROSITE" id="PS51737">
    <property type="entry name" value="RECOMBINASE_DNA_BIND"/>
    <property type="match status" value="1"/>
</dbReference>
<dbReference type="SMART" id="SM00857">
    <property type="entry name" value="Resolvase"/>
    <property type="match status" value="1"/>
</dbReference>
<dbReference type="EMBL" id="UFTA01000002">
    <property type="protein sequence ID" value="SUU92712.1"/>
    <property type="molecule type" value="Genomic_DNA"/>
</dbReference>